<gene>
    <name evidence="2" type="ORF">CMUS01_13098</name>
</gene>
<dbReference type="AlphaFoldDB" id="A0A8H6MX45"/>
<organism evidence="2 3">
    <name type="scientific">Colletotrichum musicola</name>
    <dbReference type="NCBI Taxonomy" id="2175873"/>
    <lineage>
        <taxon>Eukaryota</taxon>
        <taxon>Fungi</taxon>
        <taxon>Dikarya</taxon>
        <taxon>Ascomycota</taxon>
        <taxon>Pezizomycotina</taxon>
        <taxon>Sordariomycetes</taxon>
        <taxon>Hypocreomycetidae</taxon>
        <taxon>Glomerellales</taxon>
        <taxon>Glomerellaceae</taxon>
        <taxon>Colletotrichum</taxon>
        <taxon>Colletotrichum orchidearum species complex</taxon>
    </lineage>
</organism>
<reference evidence="2" key="1">
    <citation type="journal article" date="2020" name="Phytopathology">
        <title>Genome Sequence Resources of Colletotrichum truncatum, C. plurivorum, C. musicola, and C. sojae: Four Species Pathogenic to Soybean (Glycine max).</title>
        <authorList>
            <person name="Rogerio F."/>
            <person name="Boufleur T.R."/>
            <person name="Ciampi-Guillardi M."/>
            <person name="Sukno S.A."/>
            <person name="Thon M.R."/>
            <person name="Massola Junior N.S."/>
            <person name="Baroncelli R."/>
        </authorList>
    </citation>
    <scope>NUCLEOTIDE SEQUENCE</scope>
    <source>
        <strain evidence="2">LFN0074</strain>
    </source>
</reference>
<dbReference type="Proteomes" id="UP000639643">
    <property type="component" value="Unassembled WGS sequence"/>
</dbReference>
<accession>A0A8H6MX45</accession>
<name>A0A8H6MX45_9PEZI</name>
<feature type="region of interest" description="Disordered" evidence="1">
    <location>
        <begin position="114"/>
        <end position="189"/>
    </location>
</feature>
<keyword evidence="3" id="KW-1185">Reference proteome</keyword>
<evidence type="ECO:0000313" key="3">
    <source>
        <dbReference type="Proteomes" id="UP000639643"/>
    </source>
</evidence>
<evidence type="ECO:0000313" key="2">
    <source>
        <dbReference type="EMBL" id="KAF6812284.1"/>
    </source>
</evidence>
<proteinExistence type="predicted"/>
<comment type="caution">
    <text evidence="2">The sequence shown here is derived from an EMBL/GenBank/DDBJ whole genome shotgun (WGS) entry which is preliminary data.</text>
</comment>
<sequence>MEIIMRPLEESWGEGKRAASAAALAQAGSCVLSRPSGVGGRLRAPRGDGSSSAADVVANVRVRCTTRKVRNGKGWAGLLATGGRRKAGLQEVPWGSLGRCGGYREATWRPAGKMDVEQERTTAQQSRAGGTGGEKWEGAPRQLEGGGDREGVVTAGTKLVDGLEDSRNPRPAAARPSPGKGQQLQWGPT</sequence>
<evidence type="ECO:0000256" key="1">
    <source>
        <dbReference type="SAM" id="MobiDB-lite"/>
    </source>
</evidence>
<dbReference type="EMBL" id="WIGM01000793">
    <property type="protein sequence ID" value="KAF6812284.1"/>
    <property type="molecule type" value="Genomic_DNA"/>
</dbReference>
<protein>
    <submittedName>
        <fullName evidence="2">Uncharacterized protein</fullName>
    </submittedName>
</protein>
<feature type="compositionally biased region" description="Polar residues" evidence="1">
    <location>
        <begin position="180"/>
        <end position="189"/>
    </location>
</feature>